<keyword evidence="1" id="KW-0808">Transferase</keyword>
<dbReference type="PANTHER" id="PTHR12149:SF8">
    <property type="entry name" value="PROTEIN-RIBULOSAMINE 3-KINASE"/>
    <property type="match status" value="1"/>
</dbReference>
<accession>A0A1G6KZI5</accession>
<sequence>MTRQPLVARRAEGLLGSAVVATAPVAGGDIATATKLRLSDGSTALMKTLTQAPPGLFETEARGLRWLADSDGVAVPEVLAVDAECLILRWVEPGRNSGDAAAGFGRALAATHAAGAPSYGADEDGFIGRLPLPNRTAGSWAEFYAVRRVLPYLKLARDRGAVTAREATSVEAVVGRLPGLLPEEPPARLHGDLWNGNVLWGTDGRVSVIDPAAYGGHREVDLAMLALFGLPHLQRVLDAYDEATPLADGWADRVALHQLFPLLVHACLFGGGYGARAADAARRYA</sequence>
<dbReference type="STRING" id="1045774.SAMN05421872_10265"/>
<protein>
    <submittedName>
        <fullName evidence="2">Fructosamine-3-kinase</fullName>
    </submittedName>
</protein>
<dbReference type="Pfam" id="PF03881">
    <property type="entry name" value="Fructosamin_kin"/>
    <property type="match status" value="1"/>
</dbReference>
<gene>
    <name evidence="2" type="ORF">SAMN05421872_10265</name>
</gene>
<dbReference type="Gene3D" id="1.20.1270.240">
    <property type="match status" value="1"/>
</dbReference>
<keyword evidence="1 2" id="KW-0418">Kinase</keyword>
<dbReference type="InterPro" id="IPR016477">
    <property type="entry name" value="Fructo-/Ketosamine-3-kinase"/>
</dbReference>
<reference evidence="2 3" key="1">
    <citation type="submission" date="2016-10" db="EMBL/GenBank/DDBJ databases">
        <authorList>
            <person name="de Groot N.N."/>
        </authorList>
    </citation>
    <scope>NUCLEOTIDE SEQUENCE [LARGE SCALE GENOMIC DNA]</scope>
    <source>
        <strain evidence="2 3">CGMCC 4.6858</strain>
    </source>
</reference>
<comment type="similarity">
    <text evidence="1">Belongs to the fructosamine kinase family.</text>
</comment>
<dbReference type="InterPro" id="IPR011009">
    <property type="entry name" value="Kinase-like_dom_sf"/>
</dbReference>
<dbReference type="Proteomes" id="UP000199034">
    <property type="component" value="Unassembled WGS sequence"/>
</dbReference>
<dbReference type="EMBL" id="FMZM01000002">
    <property type="protein sequence ID" value="SDC36522.1"/>
    <property type="molecule type" value="Genomic_DNA"/>
</dbReference>
<name>A0A1G6KZI5_9ACTN</name>
<proteinExistence type="inferred from homology"/>
<keyword evidence="3" id="KW-1185">Reference proteome</keyword>
<dbReference type="GO" id="GO:0016301">
    <property type="term" value="F:kinase activity"/>
    <property type="evidence" value="ECO:0007669"/>
    <property type="project" value="UniProtKB-UniRule"/>
</dbReference>
<dbReference type="RefSeq" id="WP_090850999.1">
    <property type="nucleotide sequence ID" value="NZ_FMZM01000002.1"/>
</dbReference>
<dbReference type="Gene3D" id="3.30.200.20">
    <property type="entry name" value="Phosphorylase Kinase, domain 1"/>
    <property type="match status" value="1"/>
</dbReference>
<dbReference type="Gene3D" id="1.10.510.10">
    <property type="entry name" value="Transferase(Phosphotransferase) domain 1"/>
    <property type="match status" value="1"/>
</dbReference>
<dbReference type="PANTHER" id="PTHR12149">
    <property type="entry name" value="FRUCTOSAMINE 3 KINASE-RELATED PROTEIN"/>
    <property type="match status" value="1"/>
</dbReference>
<evidence type="ECO:0000256" key="1">
    <source>
        <dbReference type="PIRNR" id="PIRNR006221"/>
    </source>
</evidence>
<dbReference type="SUPFAM" id="SSF56112">
    <property type="entry name" value="Protein kinase-like (PK-like)"/>
    <property type="match status" value="1"/>
</dbReference>
<evidence type="ECO:0000313" key="2">
    <source>
        <dbReference type="EMBL" id="SDC36522.1"/>
    </source>
</evidence>
<dbReference type="PIRSF" id="PIRSF006221">
    <property type="entry name" value="Ketosamine-3-kinase"/>
    <property type="match status" value="1"/>
</dbReference>
<dbReference type="AlphaFoldDB" id="A0A1G6KZI5"/>
<dbReference type="OrthoDB" id="5291879at2"/>
<evidence type="ECO:0000313" key="3">
    <source>
        <dbReference type="Proteomes" id="UP000199034"/>
    </source>
</evidence>
<organism evidence="2 3">
    <name type="scientific">Nocardioides lianchengensis</name>
    <dbReference type="NCBI Taxonomy" id="1045774"/>
    <lineage>
        <taxon>Bacteria</taxon>
        <taxon>Bacillati</taxon>
        <taxon>Actinomycetota</taxon>
        <taxon>Actinomycetes</taxon>
        <taxon>Propionibacteriales</taxon>
        <taxon>Nocardioidaceae</taxon>
        <taxon>Nocardioides</taxon>
    </lineage>
</organism>